<gene>
    <name evidence="2" type="ORF">CEXT_530931</name>
</gene>
<dbReference type="AlphaFoldDB" id="A0AAV4NYJ8"/>
<accession>A0AAV4NYJ8</accession>
<feature type="compositionally biased region" description="Low complexity" evidence="1">
    <location>
        <begin position="60"/>
        <end position="71"/>
    </location>
</feature>
<sequence length="82" mass="8946">MNVTKIPSSITMKIREAPRPWRTPGGNHLTTPHLTHPPPPSPPPAVSHMPINHHLPGIIMPHPGSMPGHMPHMPDGRPLEHG</sequence>
<organism evidence="2 3">
    <name type="scientific">Caerostris extrusa</name>
    <name type="common">Bark spider</name>
    <name type="synonym">Caerostris bankana</name>
    <dbReference type="NCBI Taxonomy" id="172846"/>
    <lineage>
        <taxon>Eukaryota</taxon>
        <taxon>Metazoa</taxon>
        <taxon>Ecdysozoa</taxon>
        <taxon>Arthropoda</taxon>
        <taxon>Chelicerata</taxon>
        <taxon>Arachnida</taxon>
        <taxon>Araneae</taxon>
        <taxon>Araneomorphae</taxon>
        <taxon>Entelegynae</taxon>
        <taxon>Araneoidea</taxon>
        <taxon>Araneidae</taxon>
        <taxon>Caerostris</taxon>
    </lineage>
</organism>
<dbReference type="EMBL" id="BPLR01003902">
    <property type="protein sequence ID" value="GIX89972.1"/>
    <property type="molecule type" value="Genomic_DNA"/>
</dbReference>
<feature type="compositionally biased region" description="Pro residues" evidence="1">
    <location>
        <begin position="35"/>
        <end position="45"/>
    </location>
</feature>
<evidence type="ECO:0000313" key="2">
    <source>
        <dbReference type="EMBL" id="GIX89972.1"/>
    </source>
</evidence>
<proteinExistence type="predicted"/>
<protein>
    <submittedName>
        <fullName evidence="2">Uncharacterized protein</fullName>
    </submittedName>
</protein>
<feature type="region of interest" description="Disordered" evidence="1">
    <location>
        <begin position="15"/>
        <end position="82"/>
    </location>
</feature>
<feature type="compositionally biased region" description="Basic and acidic residues" evidence="1">
    <location>
        <begin position="72"/>
        <end position="82"/>
    </location>
</feature>
<evidence type="ECO:0000313" key="3">
    <source>
        <dbReference type="Proteomes" id="UP001054945"/>
    </source>
</evidence>
<keyword evidence="3" id="KW-1185">Reference proteome</keyword>
<name>A0AAV4NYJ8_CAEEX</name>
<comment type="caution">
    <text evidence="2">The sequence shown here is derived from an EMBL/GenBank/DDBJ whole genome shotgun (WGS) entry which is preliminary data.</text>
</comment>
<dbReference type="Proteomes" id="UP001054945">
    <property type="component" value="Unassembled WGS sequence"/>
</dbReference>
<reference evidence="2 3" key="1">
    <citation type="submission" date="2021-06" db="EMBL/GenBank/DDBJ databases">
        <title>Caerostris extrusa draft genome.</title>
        <authorList>
            <person name="Kono N."/>
            <person name="Arakawa K."/>
        </authorList>
    </citation>
    <scope>NUCLEOTIDE SEQUENCE [LARGE SCALE GENOMIC DNA]</scope>
</reference>
<evidence type="ECO:0000256" key="1">
    <source>
        <dbReference type="SAM" id="MobiDB-lite"/>
    </source>
</evidence>